<accession>A0A953M2W0</accession>
<dbReference type="InterPro" id="IPR051799">
    <property type="entry name" value="NADH_flavin_oxidoreductase"/>
</dbReference>
<feature type="domain" description="NADH:flavin oxidoreductase/NADH oxidase N-terminal" evidence="3">
    <location>
        <begin position="2"/>
        <end position="332"/>
    </location>
</feature>
<protein>
    <submittedName>
        <fullName evidence="4">NADH:flavin oxidoreductase</fullName>
    </submittedName>
</protein>
<dbReference type="Pfam" id="PF00724">
    <property type="entry name" value="Oxidored_FMN"/>
    <property type="match status" value="1"/>
</dbReference>
<dbReference type="EMBL" id="JAIOIV010000132">
    <property type="protein sequence ID" value="MBZ0157957.1"/>
    <property type="molecule type" value="Genomic_DNA"/>
</dbReference>
<comment type="caution">
    <text evidence="4">The sequence shown here is derived from an EMBL/GenBank/DDBJ whole genome shotgun (WGS) entry which is preliminary data.</text>
</comment>
<dbReference type="PANTHER" id="PTHR43656:SF2">
    <property type="entry name" value="BINDING OXIDOREDUCTASE, PUTATIVE (AFU_ORTHOLOGUE AFUA_2G08260)-RELATED"/>
    <property type="match status" value="1"/>
</dbReference>
<gene>
    <name evidence="4" type="ORF">K8I29_17300</name>
</gene>
<dbReference type="CDD" id="cd02803">
    <property type="entry name" value="OYE_like_FMN_family"/>
    <property type="match status" value="1"/>
</dbReference>
<reference evidence="4" key="1">
    <citation type="journal article" date="2021" name="bioRxiv">
        <title>Unraveling nitrogen, sulfur and carbon metabolic pathways and microbial community transcriptional responses to substrate deprivation and toxicity stresses in a bioreactor mimicking anoxic brackish coastal sediment conditions.</title>
        <authorList>
            <person name="Martins P.D."/>
            <person name="Echeveste M.J."/>
            <person name="Arshad A."/>
            <person name="Kurth J."/>
            <person name="Ouboter H."/>
            <person name="Jetten M.S.M."/>
            <person name="Welte C.U."/>
        </authorList>
    </citation>
    <scope>NUCLEOTIDE SEQUENCE</scope>
    <source>
        <strain evidence="4">MAG_39</strain>
    </source>
</reference>
<keyword evidence="2" id="KW-0560">Oxidoreductase</keyword>
<dbReference type="GO" id="GO:0016491">
    <property type="term" value="F:oxidoreductase activity"/>
    <property type="evidence" value="ECO:0007669"/>
    <property type="project" value="UniProtKB-KW"/>
</dbReference>
<dbReference type="InterPro" id="IPR001155">
    <property type="entry name" value="OxRdtase_FMN_N"/>
</dbReference>
<evidence type="ECO:0000256" key="2">
    <source>
        <dbReference type="ARBA" id="ARBA00023002"/>
    </source>
</evidence>
<sequence length="364" mass="40369">MLFDPFPFAKTTLKNRLVRSATYEKRADVDGFATDSLIELYEELARGGTGMLITGNALVHPSGRSVPEMLCIHNDHYVDRLKRLTDAVHRQDGFIVIQLVHGGRQSPPALLGGEPPLAPSAVYEPFLKVTPRAMSDAEIWEAVEAFGSAARRALDAGFDGIQIHGAHGYLISSFLSPHTNRRDDYWGGDEERRFHFAEEVVKAMRSEVGDQIPLMIKMNADDCLEGGLTPEESVLVAKRLEYLGISAVEVSGGMYESGMKTIRTDIAGEEQEAYFREAAALFKRNVRVPVILVGGIRSRAVAEDVLARGDADLIALSRPLVREPDLPLKFREEDKETADCISCNGCMRYPSLDVVRCIWLEDFN</sequence>
<evidence type="ECO:0000256" key="1">
    <source>
        <dbReference type="ARBA" id="ARBA00022630"/>
    </source>
</evidence>
<dbReference type="InterPro" id="IPR013785">
    <property type="entry name" value="Aldolase_TIM"/>
</dbReference>
<dbReference type="Proteomes" id="UP000705867">
    <property type="component" value="Unassembled WGS sequence"/>
</dbReference>
<reference evidence="4" key="2">
    <citation type="submission" date="2021-08" db="EMBL/GenBank/DDBJ databases">
        <authorList>
            <person name="Dalcin Martins P."/>
        </authorList>
    </citation>
    <scope>NUCLEOTIDE SEQUENCE</scope>
    <source>
        <strain evidence="4">MAG_39</strain>
    </source>
</reference>
<evidence type="ECO:0000259" key="3">
    <source>
        <dbReference type="Pfam" id="PF00724"/>
    </source>
</evidence>
<dbReference type="AlphaFoldDB" id="A0A953M2W0"/>
<name>A0A953M2W0_9BACT</name>
<dbReference type="SUPFAM" id="SSF51395">
    <property type="entry name" value="FMN-linked oxidoreductases"/>
    <property type="match status" value="1"/>
</dbReference>
<evidence type="ECO:0000313" key="4">
    <source>
        <dbReference type="EMBL" id="MBZ0157957.1"/>
    </source>
</evidence>
<proteinExistence type="predicted"/>
<keyword evidence="1" id="KW-0285">Flavoprotein</keyword>
<dbReference type="PANTHER" id="PTHR43656">
    <property type="entry name" value="BINDING OXIDOREDUCTASE, PUTATIVE (AFU_ORTHOLOGUE AFUA_2G08260)-RELATED"/>
    <property type="match status" value="1"/>
</dbReference>
<dbReference type="Gene3D" id="3.20.20.70">
    <property type="entry name" value="Aldolase class I"/>
    <property type="match status" value="1"/>
</dbReference>
<evidence type="ECO:0000313" key="5">
    <source>
        <dbReference type="Proteomes" id="UP000705867"/>
    </source>
</evidence>
<dbReference type="GO" id="GO:0010181">
    <property type="term" value="F:FMN binding"/>
    <property type="evidence" value="ECO:0007669"/>
    <property type="project" value="InterPro"/>
</dbReference>
<organism evidence="4 5">
    <name type="scientific">Candidatus Nitrobium versatile</name>
    <dbReference type="NCBI Taxonomy" id="2884831"/>
    <lineage>
        <taxon>Bacteria</taxon>
        <taxon>Pseudomonadati</taxon>
        <taxon>Nitrospirota</taxon>
        <taxon>Nitrospiria</taxon>
        <taxon>Nitrospirales</taxon>
        <taxon>Nitrospiraceae</taxon>
        <taxon>Candidatus Nitrobium</taxon>
    </lineage>
</organism>